<dbReference type="SUPFAM" id="SSF109854">
    <property type="entry name" value="DinB/YfiT-like putative metalloenzymes"/>
    <property type="match status" value="1"/>
</dbReference>
<evidence type="ECO:0000313" key="2">
    <source>
        <dbReference type="Proteomes" id="UP001220610"/>
    </source>
</evidence>
<name>A0AAJ5WSP4_9BACT</name>
<protein>
    <submittedName>
        <fullName evidence="1">DUF1572 family protein</fullName>
    </submittedName>
</protein>
<accession>A0AAJ5WSP4</accession>
<sequence>MSHRIGTAFLQSAISRFRSYKQLGDRSFAQLETADLHYRPNEQSNSIATIITHLSGNMLSRWTNFLTEDGEKPWRQRDEEFGTNQLSKEALLELWEKGWGCLLTTLESLKEEDLLTTIYIRKEPLTAIDAINRQLVHYPSHVGQIMYIGKLLKGAAWQSLSIAPGQSQQYNDGPGVKDPGRPR</sequence>
<organism evidence="1 2">
    <name type="scientific">Candidatus Pseudobacter hemicellulosilyticus</name>
    <dbReference type="NCBI Taxonomy" id="3121375"/>
    <lineage>
        <taxon>Bacteria</taxon>
        <taxon>Pseudomonadati</taxon>
        <taxon>Bacteroidota</taxon>
        <taxon>Chitinophagia</taxon>
        <taxon>Chitinophagales</taxon>
        <taxon>Chitinophagaceae</taxon>
        <taxon>Pseudobacter</taxon>
    </lineage>
</organism>
<dbReference type="InterPro" id="IPR034660">
    <property type="entry name" value="DinB/YfiT-like"/>
</dbReference>
<dbReference type="EMBL" id="CP119311">
    <property type="protein sequence ID" value="WEK33765.1"/>
    <property type="molecule type" value="Genomic_DNA"/>
</dbReference>
<gene>
    <name evidence="1" type="ORF">P0Y53_14835</name>
</gene>
<evidence type="ECO:0000313" key="1">
    <source>
        <dbReference type="EMBL" id="WEK33765.1"/>
    </source>
</evidence>
<dbReference type="Gene3D" id="1.20.120.450">
    <property type="entry name" value="dinb family like domain"/>
    <property type="match status" value="1"/>
</dbReference>
<dbReference type="InterPro" id="IPR011466">
    <property type="entry name" value="DUF1572"/>
</dbReference>
<proteinExistence type="predicted"/>
<dbReference type="AlphaFoldDB" id="A0AAJ5WSP4"/>
<dbReference type="Pfam" id="PF07609">
    <property type="entry name" value="DUF1572"/>
    <property type="match status" value="1"/>
</dbReference>
<reference evidence="1" key="1">
    <citation type="submission" date="2023-03" db="EMBL/GenBank/DDBJ databases">
        <title>Andean soil-derived lignocellulolytic bacterial consortium as a source of novel taxa and putative plastic-active enzymes.</title>
        <authorList>
            <person name="Diaz-Garcia L."/>
            <person name="Chuvochina M."/>
            <person name="Feuerriegel G."/>
            <person name="Bunk B."/>
            <person name="Sproer C."/>
            <person name="Streit W.R."/>
            <person name="Rodriguez L.M."/>
            <person name="Overmann J."/>
            <person name="Jimenez D.J."/>
        </authorList>
    </citation>
    <scope>NUCLEOTIDE SEQUENCE</scope>
    <source>
        <strain evidence="1">MAG 7</strain>
    </source>
</reference>
<dbReference type="Proteomes" id="UP001220610">
    <property type="component" value="Chromosome"/>
</dbReference>